<comment type="caution">
    <text evidence="2">The sequence shown here is derived from an EMBL/GenBank/DDBJ whole genome shotgun (WGS) entry which is preliminary data.</text>
</comment>
<dbReference type="Pfam" id="PF09694">
    <property type="entry name" value="Gcw_chp"/>
    <property type="match status" value="1"/>
</dbReference>
<feature type="region of interest" description="Disordered" evidence="1">
    <location>
        <begin position="24"/>
        <end position="43"/>
    </location>
</feature>
<sequence>MIALQDHGAPPMVLAMPAAGLAERATGPRPNRDPAAVPAGMPPEEATSLSANLSVVSDYVFRGVSQSDGDPAIQASVEVAAPSGFYAGTFASNSTAYDGADVEVDLYGGYRFDLAGIGLDAGVISYLYPGARQSSSIELHATGGIAVATGEIRAGISYAPEQVALGAGDGLYLFAETEMAVPRTPLTLRGHVGRERGVNVGEGSKVDWLIAADVAQEPLTLSIAWVGATYGDPADGEHVGKIVGSVSLDF</sequence>
<dbReference type="EMBL" id="JAATJE010000001">
    <property type="protein sequence ID" value="NJC32690.1"/>
    <property type="molecule type" value="Genomic_DNA"/>
</dbReference>
<gene>
    <name evidence="2" type="ORF">GGR88_000164</name>
</gene>
<proteinExistence type="predicted"/>
<dbReference type="NCBIfam" id="TIGR02001">
    <property type="entry name" value="gcw_chp"/>
    <property type="match status" value="1"/>
</dbReference>
<organism evidence="2 3">
    <name type="scientific">Sphingomonas jejuensis</name>
    <dbReference type="NCBI Taxonomy" id="904715"/>
    <lineage>
        <taxon>Bacteria</taxon>
        <taxon>Pseudomonadati</taxon>
        <taxon>Pseudomonadota</taxon>
        <taxon>Alphaproteobacteria</taxon>
        <taxon>Sphingomonadales</taxon>
        <taxon>Sphingomonadaceae</taxon>
        <taxon>Sphingomonas</taxon>
    </lineage>
</organism>
<protein>
    <submittedName>
        <fullName evidence="2">Uncharacterized protein (TIGR02001 family)</fullName>
    </submittedName>
</protein>
<dbReference type="RefSeq" id="WP_167952058.1">
    <property type="nucleotide sequence ID" value="NZ_JAATJE010000001.1"/>
</dbReference>
<evidence type="ECO:0000313" key="2">
    <source>
        <dbReference type="EMBL" id="NJC32690.1"/>
    </source>
</evidence>
<keyword evidence="3" id="KW-1185">Reference proteome</keyword>
<reference evidence="2 3" key="1">
    <citation type="submission" date="2020-03" db="EMBL/GenBank/DDBJ databases">
        <title>Genomic Encyclopedia of Type Strains, Phase IV (KMG-IV): sequencing the most valuable type-strain genomes for metagenomic binning, comparative biology and taxonomic classification.</title>
        <authorList>
            <person name="Goeker M."/>
        </authorList>
    </citation>
    <scope>NUCLEOTIDE SEQUENCE [LARGE SCALE GENOMIC DNA]</scope>
    <source>
        <strain evidence="2 3">DSM 27651</strain>
    </source>
</reference>
<name>A0ABX0XIX6_9SPHN</name>
<accession>A0ABX0XIX6</accession>
<evidence type="ECO:0000256" key="1">
    <source>
        <dbReference type="SAM" id="MobiDB-lite"/>
    </source>
</evidence>
<dbReference type="Proteomes" id="UP000734218">
    <property type="component" value="Unassembled WGS sequence"/>
</dbReference>
<dbReference type="InterPro" id="IPR010239">
    <property type="entry name" value="CHP02001"/>
</dbReference>
<evidence type="ECO:0000313" key="3">
    <source>
        <dbReference type="Proteomes" id="UP000734218"/>
    </source>
</evidence>